<accession>C0EEP2</accession>
<organism evidence="1 2">
    <name type="scientific">[Clostridium] methylpentosum DSM 5476</name>
    <dbReference type="NCBI Taxonomy" id="537013"/>
    <lineage>
        <taxon>Bacteria</taxon>
        <taxon>Bacillati</taxon>
        <taxon>Bacillota</taxon>
        <taxon>Clostridia</taxon>
        <taxon>Eubacteriales</taxon>
        <taxon>Oscillospiraceae</taxon>
        <taxon>Oscillospiraceae incertae sedis</taxon>
    </lineage>
</organism>
<reference evidence="1 2" key="1">
    <citation type="submission" date="2009-01" db="EMBL/GenBank/DDBJ databases">
        <authorList>
            <person name="Fulton L."/>
            <person name="Clifton S."/>
            <person name="Fulton B."/>
            <person name="Xu J."/>
            <person name="Minx P."/>
            <person name="Pepin K.H."/>
            <person name="Johnson M."/>
            <person name="Bhonagiri V."/>
            <person name="Nash W.E."/>
            <person name="Mardis E.R."/>
            <person name="Wilson R.K."/>
        </authorList>
    </citation>
    <scope>NUCLEOTIDE SEQUENCE [LARGE SCALE GENOMIC DNA]</scope>
    <source>
        <strain evidence="1 2">DSM 5476</strain>
    </source>
</reference>
<gene>
    <name evidence="1" type="ORF">CLOSTMETH_02331</name>
</gene>
<dbReference type="Proteomes" id="UP000003340">
    <property type="component" value="Unassembled WGS sequence"/>
</dbReference>
<keyword evidence="2" id="KW-1185">Reference proteome</keyword>
<name>C0EEP2_9FIRM</name>
<evidence type="ECO:0000313" key="2">
    <source>
        <dbReference type="Proteomes" id="UP000003340"/>
    </source>
</evidence>
<dbReference type="AlphaFoldDB" id="C0EEP2"/>
<proteinExistence type="predicted"/>
<dbReference type="EMBL" id="ACEC01000077">
    <property type="protein sequence ID" value="EEG30011.1"/>
    <property type="molecule type" value="Genomic_DNA"/>
</dbReference>
<protein>
    <recommendedName>
        <fullName evidence="3">RNHCP domain-containing protein</fullName>
    </recommendedName>
</protein>
<comment type="caution">
    <text evidence="1">The sequence shown here is derived from an EMBL/GenBank/DDBJ whole genome shotgun (WGS) entry which is preliminary data.</text>
</comment>
<dbReference type="HOGENOM" id="CLU_2804890_0_0_9"/>
<evidence type="ECO:0000313" key="1">
    <source>
        <dbReference type="EMBL" id="EEG30011.1"/>
    </source>
</evidence>
<evidence type="ECO:0008006" key="3">
    <source>
        <dbReference type="Google" id="ProtNLM"/>
    </source>
</evidence>
<sequence length="67" mass="7589">MKCPFCQTDMVLAREENDKPALYHLISSGFQKEGYCLNIEKGAILSVHLCPKCHFIALFNAKMRGEV</sequence>
<reference evidence="1 2" key="2">
    <citation type="submission" date="2009-02" db="EMBL/GenBank/DDBJ databases">
        <title>Draft genome sequence of Clostridium methylpentosum (DSM 5476).</title>
        <authorList>
            <person name="Sudarsanam P."/>
            <person name="Ley R."/>
            <person name="Guruge J."/>
            <person name="Turnbaugh P.J."/>
            <person name="Mahowald M."/>
            <person name="Liep D."/>
            <person name="Gordon J."/>
        </authorList>
    </citation>
    <scope>NUCLEOTIDE SEQUENCE [LARGE SCALE GENOMIC DNA]</scope>
    <source>
        <strain evidence="1 2">DSM 5476</strain>
    </source>
</reference>